<keyword evidence="5" id="KW-1185">Reference proteome</keyword>
<comment type="similarity">
    <text evidence="2">Belongs to the UPF0729 family.</text>
</comment>
<sequence>MVCIPCVTIPVLLWIYKTFLEPYLYSLISPFVSGICPRKAKEESSEIKAGQVWWLMSAILALWEAKAGGSLEASRSRQA</sequence>
<comment type="function">
    <text evidence="1">May activate the NF-kappa-B signaling pathway.</text>
</comment>
<evidence type="ECO:0000313" key="5">
    <source>
        <dbReference type="Proteomes" id="UP000694414"/>
    </source>
</evidence>
<dbReference type="InterPro" id="IPR026776">
    <property type="entry name" value="UPF0729_C18orf32-like"/>
</dbReference>
<dbReference type="PANTHER" id="PTHR13456:SF0">
    <property type="entry name" value="UPF0729 PROTEIN C18ORF32"/>
    <property type="match status" value="1"/>
</dbReference>
<evidence type="ECO:0000256" key="1">
    <source>
        <dbReference type="ARBA" id="ARBA00002516"/>
    </source>
</evidence>
<reference evidence="4" key="1">
    <citation type="submission" date="2025-05" db="UniProtKB">
        <authorList>
            <consortium name="Ensembl"/>
        </authorList>
    </citation>
    <scope>IDENTIFICATION</scope>
</reference>
<evidence type="ECO:0000313" key="4">
    <source>
        <dbReference type="Ensembl" id="ENSPSMP00000001888.1"/>
    </source>
</evidence>
<proteinExistence type="inferred from homology"/>
<evidence type="ECO:0000256" key="3">
    <source>
        <dbReference type="ARBA" id="ARBA00011708"/>
    </source>
</evidence>
<dbReference type="Ensembl" id="ENSPSMT00000002211.1">
    <property type="protein sequence ID" value="ENSPSMP00000001888.1"/>
    <property type="gene ID" value="ENSPSMG00000001435.1"/>
</dbReference>
<dbReference type="Ensembl" id="ENSPSMT00000002201.1">
    <property type="protein sequence ID" value="ENSPSMP00000001880.1"/>
    <property type="gene ID" value="ENSPSMG00000001427.1"/>
</dbReference>
<dbReference type="Proteomes" id="UP000694414">
    <property type="component" value="Unplaced"/>
</dbReference>
<protein>
    <submittedName>
        <fullName evidence="4">Uncharacterized protein</fullName>
    </submittedName>
</protein>
<evidence type="ECO:0000256" key="2">
    <source>
        <dbReference type="ARBA" id="ARBA00007959"/>
    </source>
</evidence>
<name>A0A8C8YCW7_PROSS</name>
<accession>A0A8C8YCW7</accession>
<dbReference type="GeneTree" id="ENSGT00940000170114"/>
<dbReference type="Pfam" id="PF14975">
    <property type="entry name" value="DUF4512"/>
    <property type="match status" value="1"/>
</dbReference>
<dbReference type="AlphaFoldDB" id="A0A8C8YCW7"/>
<organism evidence="4 5">
    <name type="scientific">Prolemur simus</name>
    <name type="common">Greater bamboo lemur</name>
    <name type="synonym">Hapalemur simus</name>
    <dbReference type="NCBI Taxonomy" id="1328070"/>
    <lineage>
        <taxon>Eukaryota</taxon>
        <taxon>Metazoa</taxon>
        <taxon>Chordata</taxon>
        <taxon>Craniata</taxon>
        <taxon>Vertebrata</taxon>
        <taxon>Euteleostomi</taxon>
        <taxon>Mammalia</taxon>
        <taxon>Eutheria</taxon>
        <taxon>Euarchontoglires</taxon>
        <taxon>Primates</taxon>
        <taxon>Strepsirrhini</taxon>
        <taxon>Lemuriformes</taxon>
        <taxon>Lemuridae</taxon>
        <taxon>Prolemur</taxon>
    </lineage>
</organism>
<dbReference type="PANTHER" id="PTHR13456">
    <property type="entry name" value="UPF0729 PROTEIN C18ORF32"/>
    <property type="match status" value="1"/>
</dbReference>
<comment type="subunit">
    <text evidence="3">Interacts with DERL1 and AMFR.</text>
</comment>